<reference evidence="3 4" key="1">
    <citation type="submission" date="2017-02" db="EMBL/GenBank/DDBJ databases">
        <authorList>
            <person name="Peterson S.W."/>
        </authorList>
    </citation>
    <scope>NUCLEOTIDE SEQUENCE [LARGE SCALE GENOMIC DNA]</scope>
    <source>
        <strain evidence="3 4">USBA 369</strain>
    </source>
</reference>
<dbReference type="Pfam" id="PF08223">
    <property type="entry name" value="PaaX_C"/>
    <property type="match status" value="1"/>
</dbReference>
<feature type="domain" description="Transcriptional repressor PaaX-like N-terminal" evidence="1">
    <location>
        <begin position="34"/>
        <end position="100"/>
    </location>
</feature>
<dbReference type="PANTHER" id="PTHR30319">
    <property type="entry name" value="PHENYLACETIC ACID REGULATOR-RELATED TRANSCRIPTIONAL REPRESSOR"/>
    <property type="match status" value="1"/>
</dbReference>
<dbReference type="InterPro" id="IPR036388">
    <property type="entry name" value="WH-like_DNA-bd_sf"/>
</dbReference>
<evidence type="ECO:0000259" key="2">
    <source>
        <dbReference type="Pfam" id="PF08223"/>
    </source>
</evidence>
<dbReference type="RefSeq" id="WP_078707594.1">
    <property type="nucleotide sequence ID" value="NZ_FUXL01000004.1"/>
</dbReference>
<dbReference type="Gene3D" id="1.20.58.1460">
    <property type="match status" value="1"/>
</dbReference>
<evidence type="ECO:0000313" key="3">
    <source>
        <dbReference type="EMBL" id="SJZ92258.1"/>
    </source>
</evidence>
<dbReference type="Gene3D" id="1.10.10.10">
    <property type="entry name" value="Winged helix-like DNA-binding domain superfamily/Winged helix DNA-binding domain"/>
    <property type="match status" value="1"/>
</dbReference>
<dbReference type="Pfam" id="PF07848">
    <property type="entry name" value="PaaX"/>
    <property type="match status" value="1"/>
</dbReference>
<accession>A0A1T4PMZ3</accession>
<dbReference type="InterPro" id="IPR013225">
    <property type="entry name" value="PaaX_C"/>
</dbReference>
<protein>
    <submittedName>
        <fullName evidence="3">Transcriptional regulator, PaaX family</fullName>
    </submittedName>
</protein>
<name>A0A1T4PMZ3_9HYPH</name>
<dbReference type="InterPro" id="IPR012906">
    <property type="entry name" value="PaaX-like_N"/>
</dbReference>
<gene>
    <name evidence="3" type="ORF">SAMN05428963_10441</name>
</gene>
<dbReference type="InterPro" id="IPR011965">
    <property type="entry name" value="PaaX_trns_reg"/>
</dbReference>
<dbReference type="PIRSF" id="PIRSF020623">
    <property type="entry name" value="PaaX"/>
    <property type="match status" value="1"/>
</dbReference>
<dbReference type="AlphaFoldDB" id="A0A1T4PMZ3"/>
<dbReference type="STRING" id="1365950.SAMN05428963_10441"/>
<keyword evidence="4" id="KW-1185">Reference proteome</keyword>
<dbReference type="GO" id="GO:0006351">
    <property type="term" value="P:DNA-templated transcription"/>
    <property type="evidence" value="ECO:0007669"/>
    <property type="project" value="InterPro"/>
</dbReference>
<evidence type="ECO:0000313" key="4">
    <source>
        <dbReference type="Proteomes" id="UP000190135"/>
    </source>
</evidence>
<organism evidence="3 4">
    <name type="scientific">Consotaella salsifontis</name>
    <dbReference type="NCBI Taxonomy" id="1365950"/>
    <lineage>
        <taxon>Bacteria</taxon>
        <taxon>Pseudomonadati</taxon>
        <taxon>Pseudomonadota</taxon>
        <taxon>Alphaproteobacteria</taxon>
        <taxon>Hyphomicrobiales</taxon>
        <taxon>Aurantimonadaceae</taxon>
        <taxon>Consotaella</taxon>
    </lineage>
</organism>
<feature type="domain" description="Transcriptional repressor PaaX-like C-terminal" evidence="2">
    <location>
        <begin position="186"/>
        <end position="274"/>
    </location>
</feature>
<sequence length="300" mass="32003">MADQQRQAEASPDEDASASIDAAFVAVLEHAPPRAAAFIVTLYGDVAAPRGGELWMGNVIDACSERGISETLVRTAVSRLAAAGQLVGERVGRRSHYRLTPAARAEFAAAAAILFSSAAPPKHWLLVRPREGMGEEELRRAGWAALGGGLFVASERPDIRAPSGLLMRCETIASIDDLPAFAAERWPLGEHDAAYRGFIARFAPLELTLAQGAGLSGGRALALRLALVHEFRAVVLRDPRLPAAALPADWPGREARALFANLYRRLSGSADAHIGRHFVSAEGALPAETPETRRRLDALG</sequence>
<dbReference type="OrthoDB" id="2270427at2"/>
<dbReference type="EMBL" id="FUXL01000004">
    <property type="protein sequence ID" value="SJZ92258.1"/>
    <property type="molecule type" value="Genomic_DNA"/>
</dbReference>
<proteinExistence type="predicted"/>
<dbReference type="Proteomes" id="UP000190135">
    <property type="component" value="Unassembled WGS sequence"/>
</dbReference>
<dbReference type="PANTHER" id="PTHR30319:SF1">
    <property type="entry name" value="TRANSCRIPTIONAL REPRESSOR PAAX"/>
    <property type="match status" value="1"/>
</dbReference>
<evidence type="ECO:0000259" key="1">
    <source>
        <dbReference type="Pfam" id="PF07848"/>
    </source>
</evidence>